<evidence type="ECO:0000256" key="1">
    <source>
        <dbReference type="ARBA" id="ARBA00004141"/>
    </source>
</evidence>
<dbReference type="InterPro" id="IPR022764">
    <property type="entry name" value="Peptidase_S54_rhomboid_dom"/>
</dbReference>
<protein>
    <submittedName>
        <fullName evidence="9">Rhomboid family protein</fullName>
    </submittedName>
</protein>
<reference evidence="9 10" key="1">
    <citation type="submission" date="2016-11" db="EMBL/GenBank/DDBJ databases">
        <authorList>
            <person name="Jaros S."/>
            <person name="Januszkiewicz K."/>
            <person name="Wedrychowicz H."/>
        </authorList>
    </citation>
    <scope>NUCLEOTIDE SEQUENCE [LARGE SCALE GENOMIC DNA]</scope>
    <source>
        <strain evidence="9 10">DSM 25660</strain>
    </source>
</reference>
<comment type="similarity">
    <text evidence="2">Belongs to the peptidase S54 family.</text>
</comment>
<gene>
    <name evidence="9" type="ORF">SAMN05444377_11563</name>
</gene>
<sequence>MIVLYVLIGITALISWKGWEDTYFFRKYMFHVGSIRAGEHFRMVTSGFLHADIMHLAFNMISLYFFAPVVLYQLGLYMFLFLYGASLLFGSMLTLALYKNQYHYTAIGASGAVTGIIYAAILLNPEMELYLFFIPIPIKAYLFGMGYLLYSIYGMKAQNDGIGHAAHFGGAIAGLFFTLLKAPHLFFNQPLLVAGLLLPIVILFFMVRKRK</sequence>
<evidence type="ECO:0000313" key="9">
    <source>
        <dbReference type="EMBL" id="SHF67438.1"/>
    </source>
</evidence>
<keyword evidence="4" id="KW-0378">Hydrolase</keyword>
<organism evidence="9 10">
    <name type="scientific">Flavobacterium fontis</name>
    <dbReference type="NCBI Taxonomy" id="1124188"/>
    <lineage>
        <taxon>Bacteria</taxon>
        <taxon>Pseudomonadati</taxon>
        <taxon>Bacteroidota</taxon>
        <taxon>Flavobacteriia</taxon>
        <taxon>Flavobacteriales</taxon>
        <taxon>Flavobacteriaceae</taxon>
        <taxon>Flavobacterium</taxon>
    </lineage>
</organism>
<dbReference type="SUPFAM" id="SSF144091">
    <property type="entry name" value="Rhomboid-like"/>
    <property type="match status" value="1"/>
</dbReference>
<feature type="transmembrane region" description="Helical" evidence="7">
    <location>
        <begin position="53"/>
        <end position="71"/>
    </location>
</feature>
<dbReference type="Gene3D" id="1.20.1540.10">
    <property type="entry name" value="Rhomboid-like"/>
    <property type="match status" value="1"/>
</dbReference>
<evidence type="ECO:0000256" key="4">
    <source>
        <dbReference type="ARBA" id="ARBA00022801"/>
    </source>
</evidence>
<keyword evidence="3 7" id="KW-0812">Transmembrane</keyword>
<dbReference type="GO" id="GO:0004252">
    <property type="term" value="F:serine-type endopeptidase activity"/>
    <property type="evidence" value="ECO:0007669"/>
    <property type="project" value="InterPro"/>
</dbReference>
<dbReference type="STRING" id="1124188.SAMN05444377_11563"/>
<dbReference type="GO" id="GO:0016020">
    <property type="term" value="C:membrane"/>
    <property type="evidence" value="ECO:0007669"/>
    <property type="project" value="UniProtKB-SubCell"/>
</dbReference>
<feature type="transmembrane region" description="Helical" evidence="7">
    <location>
        <begin position="77"/>
        <end position="97"/>
    </location>
</feature>
<keyword evidence="6 7" id="KW-0472">Membrane</keyword>
<proteinExistence type="inferred from homology"/>
<accession>A0A1M5DK86</accession>
<dbReference type="RefSeq" id="WP_073364691.1">
    <property type="nucleotide sequence ID" value="NZ_FQVQ01000015.1"/>
</dbReference>
<comment type="subcellular location">
    <subcellularLocation>
        <location evidence="1">Membrane</location>
        <topology evidence="1">Multi-pass membrane protein</topology>
    </subcellularLocation>
</comment>
<evidence type="ECO:0000313" key="10">
    <source>
        <dbReference type="Proteomes" id="UP000184147"/>
    </source>
</evidence>
<feature type="domain" description="Peptidase S54 rhomboid" evidence="8">
    <location>
        <begin position="38"/>
        <end position="180"/>
    </location>
</feature>
<dbReference type="Pfam" id="PF01694">
    <property type="entry name" value="Rhomboid"/>
    <property type="match status" value="1"/>
</dbReference>
<feature type="transmembrane region" description="Helical" evidence="7">
    <location>
        <begin position="129"/>
        <end position="150"/>
    </location>
</feature>
<dbReference type="EMBL" id="FQVQ01000015">
    <property type="protein sequence ID" value="SHF67438.1"/>
    <property type="molecule type" value="Genomic_DNA"/>
</dbReference>
<keyword evidence="10" id="KW-1185">Reference proteome</keyword>
<evidence type="ECO:0000256" key="6">
    <source>
        <dbReference type="ARBA" id="ARBA00023136"/>
    </source>
</evidence>
<name>A0A1M5DK86_9FLAO</name>
<evidence type="ECO:0000256" key="3">
    <source>
        <dbReference type="ARBA" id="ARBA00022692"/>
    </source>
</evidence>
<evidence type="ECO:0000256" key="7">
    <source>
        <dbReference type="SAM" id="Phobius"/>
    </source>
</evidence>
<evidence type="ECO:0000259" key="8">
    <source>
        <dbReference type="Pfam" id="PF01694"/>
    </source>
</evidence>
<keyword evidence="5 7" id="KW-1133">Transmembrane helix</keyword>
<dbReference type="Proteomes" id="UP000184147">
    <property type="component" value="Unassembled WGS sequence"/>
</dbReference>
<dbReference type="InterPro" id="IPR050925">
    <property type="entry name" value="Rhomboid_protease_S54"/>
</dbReference>
<feature type="transmembrane region" description="Helical" evidence="7">
    <location>
        <begin position="186"/>
        <end position="207"/>
    </location>
</feature>
<dbReference type="InterPro" id="IPR035952">
    <property type="entry name" value="Rhomboid-like_sf"/>
</dbReference>
<dbReference type="OrthoDB" id="9813074at2"/>
<dbReference type="AlphaFoldDB" id="A0A1M5DK86"/>
<dbReference type="PANTHER" id="PTHR43731">
    <property type="entry name" value="RHOMBOID PROTEASE"/>
    <property type="match status" value="1"/>
</dbReference>
<evidence type="ECO:0000256" key="2">
    <source>
        <dbReference type="ARBA" id="ARBA00009045"/>
    </source>
</evidence>
<dbReference type="PANTHER" id="PTHR43731:SF14">
    <property type="entry name" value="PRESENILIN-ASSOCIATED RHOMBOID-LIKE PROTEIN, MITOCHONDRIAL"/>
    <property type="match status" value="1"/>
</dbReference>
<feature type="transmembrane region" description="Helical" evidence="7">
    <location>
        <begin position="104"/>
        <end position="123"/>
    </location>
</feature>
<evidence type="ECO:0000256" key="5">
    <source>
        <dbReference type="ARBA" id="ARBA00022989"/>
    </source>
</evidence>